<protein>
    <submittedName>
        <fullName evidence="2">Polysaccharide pyruvyl transferase</fullName>
    </submittedName>
</protein>
<keyword evidence="2" id="KW-0808">Transferase</keyword>
<keyword evidence="3" id="KW-1185">Reference proteome</keyword>
<dbReference type="OrthoDB" id="9771846at2"/>
<gene>
    <name evidence="2" type="ORF">CLV30_105198</name>
</gene>
<evidence type="ECO:0000313" key="2">
    <source>
        <dbReference type="EMBL" id="PSL04731.1"/>
    </source>
</evidence>
<comment type="caution">
    <text evidence="2">The sequence shown here is derived from an EMBL/GenBank/DDBJ whole genome shotgun (WGS) entry which is preliminary data.</text>
</comment>
<feature type="domain" description="Polysaccharide pyruvyl transferase" evidence="1">
    <location>
        <begin position="59"/>
        <end position="314"/>
    </location>
</feature>
<dbReference type="PANTHER" id="PTHR36836">
    <property type="entry name" value="COLANIC ACID BIOSYNTHESIS PROTEIN WCAK"/>
    <property type="match status" value="1"/>
</dbReference>
<proteinExistence type="predicted"/>
<reference evidence="2 3" key="1">
    <citation type="submission" date="2018-03" db="EMBL/GenBank/DDBJ databases">
        <title>Genomic Encyclopedia of Archaeal and Bacterial Type Strains, Phase II (KMG-II): from individual species to whole genera.</title>
        <authorList>
            <person name="Goeker M."/>
        </authorList>
    </citation>
    <scope>NUCLEOTIDE SEQUENCE [LARGE SCALE GENOMIC DNA]</scope>
    <source>
        <strain evidence="2 3">DSM 45211</strain>
    </source>
</reference>
<organism evidence="2 3">
    <name type="scientific">Haloactinopolyspora alba</name>
    <dbReference type="NCBI Taxonomy" id="648780"/>
    <lineage>
        <taxon>Bacteria</taxon>
        <taxon>Bacillati</taxon>
        <taxon>Actinomycetota</taxon>
        <taxon>Actinomycetes</taxon>
        <taxon>Jiangellales</taxon>
        <taxon>Jiangellaceae</taxon>
        <taxon>Haloactinopolyspora</taxon>
    </lineage>
</organism>
<dbReference type="RefSeq" id="WP_146154790.1">
    <property type="nucleotide sequence ID" value="NZ_PYGE01000005.1"/>
</dbReference>
<dbReference type="InterPro" id="IPR007345">
    <property type="entry name" value="Polysacch_pyruvyl_Trfase"/>
</dbReference>
<dbReference type="GO" id="GO:0016740">
    <property type="term" value="F:transferase activity"/>
    <property type="evidence" value="ECO:0007669"/>
    <property type="project" value="UniProtKB-KW"/>
</dbReference>
<accession>A0A2P8E5K4</accession>
<dbReference type="EMBL" id="PYGE01000005">
    <property type="protein sequence ID" value="PSL04731.1"/>
    <property type="molecule type" value="Genomic_DNA"/>
</dbReference>
<dbReference type="Proteomes" id="UP000243528">
    <property type="component" value="Unassembled WGS sequence"/>
</dbReference>
<dbReference type="AlphaFoldDB" id="A0A2P8E5K4"/>
<sequence>MTAFDDGWGVRPDASGRYASTEVEFAGVRMSRRWYRPESWAQVRAAQSVGTRLLRGRGNPVAARIGRADAVLDVSGGDSFTDMYGPTRLRSVSAPKRAAIRAGRTLVLLPQTYGPFDTSEGHALAARLVRSARLAYARDLDSHQRLLELAGPDADTSRLRDGVDVAFALRPRRPAGSVADKVEAVAADGVLAGVNISGLLRGAHAVERFGLAGDYVGTMSALLEELVDAGAHVLAVPHVHVPGGGGESDVAAIGQALDQLPDTARSRVTVLPPELDAAELKWCIAQCAWFAGSRMHSTIGALSSRVPAFGYAYSDKTRGVFDTCGAADQVLEARRCAGPAAVEAMVTSFHDRESIRRELAVRVPPVVDRSRDQLTELLSDVRRWRDGADEWEAIA</sequence>
<dbReference type="PANTHER" id="PTHR36836:SF1">
    <property type="entry name" value="COLANIC ACID BIOSYNTHESIS PROTEIN WCAK"/>
    <property type="match status" value="1"/>
</dbReference>
<name>A0A2P8E5K4_9ACTN</name>
<evidence type="ECO:0000313" key="3">
    <source>
        <dbReference type="Proteomes" id="UP000243528"/>
    </source>
</evidence>
<dbReference type="Pfam" id="PF04230">
    <property type="entry name" value="PS_pyruv_trans"/>
    <property type="match status" value="1"/>
</dbReference>
<evidence type="ECO:0000259" key="1">
    <source>
        <dbReference type="Pfam" id="PF04230"/>
    </source>
</evidence>